<evidence type="ECO:0000313" key="1">
    <source>
        <dbReference type="EMBL" id="WKA11738.1"/>
    </source>
</evidence>
<evidence type="ECO:0000313" key="2">
    <source>
        <dbReference type="Proteomes" id="UP001227230"/>
    </source>
</evidence>
<protein>
    <submittedName>
        <fullName evidence="1">Uncharacterized protein</fullName>
    </submittedName>
</protein>
<accession>A0ABY9DVH7</accession>
<dbReference type="Proteomes" id="UP001227230">
    <property type="component" value="Chromosome 18"/>
</dbReference>
<name>A0ABY9DVH7_VITVI</name>
<proteinExistence type="predicted"/>
<dbReference type="EMBL" id="CP126665">
    <property type="protein sequence ID" value="WKA11738.1"/>
    <property type="molecule type" value="Genomic_DNA"/>
</dbReference>
<sequence>MNGTETVPWFPLPPLKCDDKPDDACPSSKEGVGCPFELNWCLTLPENPQLNLDYILKFPLLLSHLWLRHHLHYSITYLKKMNGSISFSDQQEAGLGTVQVNLMLYESPTSSLHNCPSGLLLHCLFFSTRVLSTLPTCF</sequence>
<reference evidence="1 2" key="1">
    <citation type="journal article" date="2023" name="Hortic Res">
        <title>The complete reference genome for grapevine (Vitis vinifera L.) genetics and breeding.</title>
        <authorList>
            <person name="Shi X."/>
            <person name="Cao S."/>
            <person name="Wang X."/>
            <person name="Huang S."/>
            <person name="Wang Y."/>
            <person name="Liu Z."/>
            <person name="Liu W."/>
            <person name="Leng X."/>
            <person name="Peng Y."/>
            <person name="Wang N."/>
            <person name="Wang Y."/>
            <person name="Ma Z."/>
            <person name="Xu X."/>
            <person name="Zhang F."/>
            <person name="Xue H."/>
            <person name="Zhong H."/>
            <person name="Wang Y."/>
            <person name="Zhang K."/>
            <person name="Velt A."/>
            <person name="Avia K."/>
            <person name="Holtgrawe D."/>
            <person name="Grimplet J."/>
            <person name="Matus J.T."/>
            <person name="Ware D."/>
            <person name="Wu X."/>
            <person name="Wang H."/>
            <person name="Liu C."/>
            <person name="Fang Y."/>
            <person name="Rustenholz C."/>
            <person name="Cheng Z."/>
            <person name="Xiao H."/>
            <person name="Zhou Y."/>
        </authorList>
    </citation>
    <scope>NUCLEOTIDE SEQUENCE [LARGE SCALE GENOMIC DNA]</scope>
    <source>
        <strain evidence="2">cv. Pinot noir / PN40024</strain>
        <tissue evidence="1">Leaf</tissue>
    </source>
</reference>
<organism evidence="1 2">
    <name type="scientific">Vitis vinifera</name>
    <name type="common">Grape</name>
    <dbReference type="NCBI Taxonomy" id="29760"/>
    <lineage>
        <taxon>Eukaryota</taxon>
        <taxon>Viridiplantae</taxon>
        <taxon>Streptophyta</taxon>
        <taxon>Embryophyta</taxon>
        <taxon>Tracheophyta</taxon>
        <taxon>Spermatophyta</taxon>
        <taxon>Magnoliopsida</taxon>
        <taxon>eudicotyledons</taxon>
        <taxon>Gunneridae</taxon>
        <taxon>Pentapetalae</taxon>
        <taxon>rosids</taxon>
        <taxon>Vitales</taxon>
        <taxon>Vitaceae</taxon>
        <taxon>Viteae</taxon>
        <taxon>Vitis</taxon>
    </lineage>
</organism>
<gene>
    <name evidence="1" type="ORF">VitviT2T_029209</name>
</gene>
<keyword evidence="2" id="KW-1185">Reference proteome</keyword>